<feature type="binding site" evidence="6">
    <location>
        <position position="106"/>
    </location>
    <ligand>
        <name>a divalent metal cation</name>
        <dbReference type="ChEBI" id="CHEBI:60240"/>
        <label>1</label>
    </ligand>
</feature>
<dbReference type="PRINTS" id="PR00599">
    <property type="entry name" value="MAPEPTIDASE"/>
</dbReference>
<comment type="function">
    <text evidence="1 6">Removes the N-terminal methionine from nascent proteins. The N-terminal methionine is often cleaved when the second residue in the primary sequence is small and uncharged (Met-Ala-, Cys, Gly, Pro, Ser, Thr, or Val). Requires deformylation of the N(alpha)-formylated initiator methionine before it can be hydrolyzed.</text>
</comment>
<dbReference type="CDD" id="cd01086">
    <property type="entry name" value="MetAP1"/>
    <property type="match status" value="1"/>
</dbReference>
<comment type="similarity">
    <text evidence="6">Belongs to the peptidase M24A family. Methionine aminopeptidase type 1 subfamily.</text>
</comment>
<dbReference type="InterPro" id="IPR000994">
    <property type="entry name" value="Pept_M24"/>
</dbReference>
<dbReference type="HAMAP" id="MF_01974">
    <property type="entry name" value="MetAP_1"/>
    <property type="match status" value="1"/>
</dbReference>
<feature type="binding site" evidence="6">
    <location>
        <position position="117"/>
    </location>
    <ligand>
        <name>a divalent metal cation</name>
        <dbReference type="ChEBI" id="CHEBI:60240"/>
        <label>1</label>
    </ligand>
</feature>
<dbReference type="GO" id="GO:0004239">
    <property type="term" value="F:initiator methionyl aminopeptidase activity"/>
    <property type="evidence" value="ECO:0007669"/>
    <property type="project" value="UniProtKB-UniRule"/>
</dbReference>
<feature type="binding site" evidence="6">
    <location>
        <position position="180"/>
    </location>
    <ligand>
        <name>a divalent metal cation</name>
        <dbReference type="ChEBI" id="CHEBI:60240"/>
        <label>2</label>
        <note>catalytic</note>
    </ligand>
</feature>
<dbReference type="EC" id="3.4.11.18" evidence="6 7"/>
<feature type="binding site" evidence="6">
    <location>
        <position position="244"/>
    </location>
    <ligand>
        <name>a divalent metal cation</name>
        <dbReference type="ChEBI" id="CHEBI:60240"/>
        <label>2</label>
        <note>catalytic</note>
    </ligand>
</feature>
<keyword evidence="4 6" id="KW-0479">Metal-binding</keyword>
<proteinExistence type="inferred from homology"/>
<dbReference type="EMBL" id="JACHVB010000013">
    <property type="protein sequence ID" value="MBC2593303.1"/>
    <property type="molecule type" value="Genomic_DNA"/>
</dbReference>
<protein>
    <recommendedName>
        <fullName evidence="6 7">Methionine aminopeptidase</fullName>
        <shortName evidence="6">MAP</shortName>
        <shortName evidence="6">MetAP</shortName>
        <ecNumber evidence="6 7">3.4.11.18</ecNumber>
    </recommendedName>
    <alternativeName>
        <fullName evidence="6">Peptidase M</fullName>
    </alternativeName>
</protein>
<feature type="binding site" evidence="6">
    <location>
        <position position="187"/>
    </location>
    <ligand>
        <name>substrate</name>
    </ligand>
</feature>
<evidence type="ECO:0000256" key="4">
    <source>
        <dbReference type="ARBA" id="ARBA00022723"/>
    </source>
</evidence>
<evidence type="ECO:0000256" key="2">
    <source>
        <dbReference type="ARBA" id="ARBA00022438"/>
    </source>
</evidence>
<dbReference type="Pfam" id="PF00557">
    <property type="entry name" value="Peptidase_M24"/>
    <property type="match status" value="1"/>
</dbReference>
<keyword evidence="2 6" id="KW-0031">Aminopeptidase</keyword>
<feature type="binding site" evidence="6">
    <location>
        <position position="244"/>
    </location>
    <ligand>
        <name>a divalent metal cation</name>
        <dbReference type="ChEBI" id="CHEBI:60240"/>
        <label>1</label>
    </ligand>
</feature>
<dbReference type="AlphaFoldDB" id="A0A842H9Y0"/>
<evidence type="ECO:0000256" key="3">
    <source>
        <dbReference type="ARBA" id="ARBA00022670"/>
    </source>
</evidence>
<evidence type="ECO:0000259" key="8">
    <source>
        <dbReference type="Pfam" id="PF00557"/>
    </source>
</evidence>
<dbReference type="InterPro" id="IPR002467">
    <property type="entry name" value="Pept_M24A_MAP1"/>
</dbReference>
<evidence type="ECO:0000256" key="6">
    <source>
        <dbReference type="HAMAP-Rule" id="MF_01974"/>
    </source>
</evidence>
<evidence type="ECO:0000313" key="10">
    <source>
        <dbReference type="Proteomes" id="UP000546464"/>
    </source>
</evidence>
<dbReference type="InterPro" id="IPR001714">
    <property type="entry name" value="Pept_M24_MAP"/>
</dbReference>
<evidence type="ECO:0000256" key="5">
    <source>
        <dbReference type="ARBA" id="ARBA00022801"/>
    </source>
</evidence>
<dbReference type="SUPFAM" id="SSF55920">
    <property type="entry name" value="Creatinase/aminopeptidase"/>
    <property type="match status" value="1"/>
</dbReference>
<reference evidence="9 10" key="1">
    <citation type="submission" date="2020-07" db="EMBL/GenBank/DDBJ databases">
        <authorList>
            <person name="Feng X."/>
        </authorList>
    </citation>
    <scope>NUCLEOTIDE SEQUENCE [LARGE SCALE GENOMIC DNA]</scope>
    <source>
        <strain evidence="9 10">JCM31066</strain>
    </source>
</reference>
<evidence type="ECO:0000256" key="1">
    <source>
        <dbReference type="ARBA" id="ARBA00002521"/>
    </source>
</evidence>
<keyword evidence="3 6" id="KW-0645">Protease</keyword>
<keyword evidence="5 6" id="KW-0378">Hydrolase</keyword>
<comment type="cofactor">
    <cofactor evidence="6">
        <name>Co(2+)</name>
        <dbReference type="ChEBI" id="CHEBI:48828"/>
    </cofactor>
    <cofactor evidence="6">
        <name>Zn(2+)</name>
        <dbReference type="ChEBI" id="CHEBI:29105"/>
    </cofactor>
    <cofactor evidence="6">
        <name>Mn(2+)</name>
        <dbReference type="ChEBI" id="CHEBI:29035"/>
    </cofactor>
    <cofactor evidence="6">
        <name>Fe(2+)</name>
        <dbReference type="ChEBI" id="CHEBI:29033"/>
    </cofactor>
    <text evidence="6">Binds 2 divalent metal cations per subunit. Has a high-affinity and a low affinity metal-binding site. The true nature of the physiological cofactor is under debate. The enzyme is active with cobalt, zinc, manganese or divalent iron ions. Most likely, methionine aminopeptidases function as mononuclear Fe(2+)-metalloproteases under physiological conditions, and the catalytically relevant metal-binding site has been assigned to the histidine-containing high-affinity site.</text>
</comment>
<dbReference type="PANTHER" id="PTHR43330">
    <property type="entry name" value="METHIONINE AMINOPEPTIDASE"/>
    <property type="match status" value="1"/>
</dbReference>
<comment type="caution">
    <text evidence="9">The sequence shown here is derived from an EMBL/GenBank/DDBJ whole genome shotgun (WGS) entry which is preliminary data.</text>
</comment>
<dbReference type="GO" id="GO:0006508">
    <property type="term" value="P:proteolysis"/>
    <property type="evidence" value="ECO:0007669"/>
    <property type="project" value="UniProtKB-KW"/>
</dbReference>
<organism evidence="9 10">
    <name type="scientific">Ruficoccus amylovorans</name>
    <dbReference type="NCBI Taxonomy" id="1804625"/>
    <lineage>
        <taxon>Bacteria</taxon>
        <taxon>Pseudomonadati</taxon>
        <taxon>Verrucomicrobiota</taxon>
        <taxon>Opitutia</taxon>
        <taxon>Puniceicoccales</taxon>
        <taxon>Cerasicoccaceae</taxon>
        <taxon>Ruficoccus</taxon>
    </lineage>
</organism>
<dbReference type="PANTHER" id="PTHR43330:SF27">
    <property type="entry name" value="METHIONINE AMINOPEPTIDASE"/>
    <property type="match status" value="1"/>
</dbReference>
<dbReference type="GO" id="GO:0046872">
    <property type="term" value="F:metal ion binding"/>
    <property type="evidence" value="ECO:0007669"/>
    <property type="project" value="UniProtKB-UniRule"/>
</dbReference>
<name>A0A842H9Y0_9BACT</name>
<comment type="subunit">
    <text evidence="6">Monomer.</text>
</comment>
<feature type="binding site" evidence="6">
    <location>
        <position position="88"/>
    </location>
    <ligand>
        <name>substrate</name>
    </ligand>
</feature>
<dbReference type="Gene3D" id="3.90.230.10">
    <property type="entry name" value="Creatinase/methionine aminopeptidase superfamily"/>
    <property type="match status" value="1"/>
</dbReference>
<evidence type="ECO:0000256" key="7">
    <source>
        <dbReference type="RuleBase" id="RU003653"/>
    </source>
</evidence>
<evidence type="ECO:0000313" key="9">
    <source>
        <dbReference type="EMBL" id="MBC2593303.1"/>
    </source>
</evidence>
<gene>
    <name evidence="6 9" type="primary">map</name>
    <name evidence="9" type="ORF">H5P28_03415</name>
</gene>
<feature type="binding site" evidence="6">
    <location>
        <position position="213"/>
    </location>
    <ligand>
        <name>a divalent metal cation</name>
        <dbReference type="ChEBI" id="CHEBI:60240"/>
        <label>2</label>
        <note>catalytic</note>
    </ligand>
</feature>
<keyword evidence="10" id="KW-1185">Reference proteome</keyword>
<dbReference type="GO" id="GO:0005829">
    <property type="term" value="C:cytosol"/>
    <property type="evidence" value="ECO:0007669"/>
    <property type="project" value="TreeGrafter"/>
</dbReference>
<dbReference type="Proteomes" id="UP000546464">
    <property type="component" value="Unassembled WGS sequence"/>
</dbReference>
<dbReference type="InterPro" id="IPR036005">
    <property type="entry name" value="Creatinase/aminopeptidase-like"/>
</dbReference>
<feature type="binding site" evidence="6">
    <location>
        <position position="117"/>
    </location>
    <ligand>
        <name>a divalent metal cation</name>
        <dbReference type="ChEBI" id="CHEBI:60240"/>
        <label>2</label>
        <note>catalytic</note>
    </ligand>
</feature>
<accession>A0A842H9Y0</accession>
<dbReference type="NCBIfam" id="TIGR00500">
    <property type="entry name" value="met_pdase_I"/>
    <property type="match status" value="1"/>
</dbReference>
<sequence length="262" mass="28794">MLRRAGYQPPVKTAAEILAMREVCAVAATVLDKLCQLVKPGVNTYDLDQEGRRLMDEMGAESACYNYTLGHKVFPAYTCLSVNDEVVHGIGSLKTVLAEGDNITVDVVVRFNGWIGDNARTVIVGEGSDEMKRLVRTTEESFYKGLEMARPGKRVGDISNAVQRYVEGQGYSVVRDFVGHGVGTGMHEEPQIPNYGRRNTGERLRPGMTLAIEPMVNAGKPAIRMSNNGWTALTKDGEPAAHYEHTVLITENEPEILTIPKK</sequence>
<dbReference type="PROSITE" id="PS00680">
    <property type="entry name" value="MAP_1"/>
    <property type="match status" value="1"/>
</dbReference>
<dbReference type="GO" id="GO:0070006">
    <property type="term" value="F:metalloaminopeptidase activity"/>
    <property type="evidence" value="ECO:0007669"/>
    <property type="project" value="UniProtKB-UniRule"/>
</dbReference>
<feature type="domain" description="Peptidase M24" evidence="8">
    <location>
        <begin position="19"/>
        <end position="251"/>
    </location>
</feature>
<comment type="catalytic activity">
    <reaction evidence="6 7">
        <text>Release of N-terminal amino acids, preferentially methionine, from peptides and arylamides.</text>
        <dbReference type="EC" id="3.4.11.18"/>
    </reaction>
</comment>